<dbReference type="EMBL" id="KV441552">
    <property type="protein sequence ID" value="OAG06135.1"/>
    <property type="molecule type" value="Genomic_DNA"/>
</dbReference>
<dbReference type="Proteomes" id="UP000077069">
    <property type="component" value="Unassembled WGS sequence"/>
</dbReference>
<evidence type="ECO:0000256" key="2">
    <source>
        <dbReference type="SAM" id="SignalP"/>
    </source>
</evidence>
<feature type="signal peptide" evidence="2">
    <location>
        <begin position="1"/>
        <end position="17"/>
    </location>
</feature>
<evidence type="ECO:0000256" key="1">
    <source>
        <dbReference type="SAM" id="MobiDB-lite"/>
    </source>
</evidence>
<accession>A0A177CEU2</accession>
<dbReference type="InParanoid" id="A0A177CEU2"/>
<organism evidence="3 4">
    <name type="scientific">Paraphaeosphaeria sporulosa</name>
    <dbReference type="NCBI Taxonomy" id="1460663"/>
    <lineage>
        <taxon>Eukaryota</taxon>
        <taxon>Fungi</taxon>
        <taxon>Dikarya</taxon>
        <taxon>Ascomycota</taxon>
        <taxon>Pezizomycotina</taxon>
        <taxon>Dothideomycetes</taxon>
        <taxon>Pleosporomycetidae</taxon>
        <taxon>Pleosporales</taxon>
        <taxon>Massarineae</taxon>
        <taxon>Didymosphaeriaceae</taxon>
        <taxon>Paraphaeosphaeria</taxon>
    </lineage>
</organism>
<reference evidence="3 4" key="1">
    <citation type="submission" date="2016-05" db="EMBL/GenBank/DDBJ databases">
        <title>Comparative analysis of secretome profiles of manganese(II)-oxidizing ascomycete fungi.</title>
        <authorList>
            <consortium name="DOE Joint Genome Institute"/>
            <person name="Zeiner C.A."/>
            <person name="Purvine S.O."/>
            <person name="Zink E.M."/>
            <person name="Wu S."/>
            <person name="Pasa-Tolic L."/>
            <person name="Chaput D.L."/>
            <person name="Haridas S."/>
            <person name="Grigoriev I.V."/>
            <person name="Santelli C.M."/>
            <person name="Hansel C.M."/>
        </authorList>
    </citation>
    <scope>NUCLEOTIDE SEQUENCE [LARGE SCALE GENOMIC DNA]</scope>
    <source>
        <strain evidence="3 4">AP3s5-JAC2a</strain>
    </source>
</reference>
<keyword evidence="4" id="KW-1185">Reference proteome</keyword>
<feature type="region of interest" description="Disordered" evidence="1">
    <location>
        <begin position="108"/>
        <end position="130"/>
    </location>
</feature>
<name>A0A177CEU2_9PLEO</name>
<gene>
    <name evidence="3" type="ORF">CC84DRAFT_750889</name>
</gene>
<feature type="chain" id="PRO_5008058114" description="Secreted protein" evidence="2">
    <location>
        <begin position="18"/>
        <end position="130"/>
    </location>
</feature>
<dbReference type="RefSeq" id="XP_018036500.1">
    <property type="nucleotide sequence ID" value="XM_018187294.1"/>
</dbReference>
<protein>
    <recommendedName>
        <fullName evidence="5">Secreted protein</fullName>
    </recommendedName>
</protein>
<dbReference type="GeneID" id="28770780"/>
<evidence type="ECO:0000313" key="4">
    <source>
        <dbReference type="Proteomes" id="UP000077069"/>
    </source>
</evidence>
<proteinExistence type="predicted"/>
<sequence length="130" mass="13760">MYTVLFCSVQFLSMSHHFVCIAYTAVCSEELAEKVNIYPRGTSRAVRTLSKSCTHVPSACETMSGLIQGVGCAGTSGTGRHERSTPPRASFAAASERCLPLPRRVLSRSAPVASGSRSGPACCTQDSAQD</sequence>
<evidence type="ECO:0000313" key="3">
    <source>
        <dbReference type="EMBL" id="OAG06135.1"/>
    </source>
</evidence>
<evidence type="ECO:0008006" key="5">
    <source>
        <dbReference type="Google" id="ProtNLM"/>
    </source>
</evidence>
<dbReference type="AlphaFoldDB" id="A0A177CEU2"/>
<keyword evidence="2" id="KW-0732">Signal</keyword>
<feature type="region of interest" description="Disordered" evidence="1">
    <location>
        <begin position="74"/>
        <end position="93"/>
    </location>
</feature>